<dbReference type="InterPro" id="IPR010770">
    <property type="entry name" value="Ecd"/>
</dbReference>
<gene>
    <name evidence="2" type="ORF">BGT96224_2509</name>
</gene>
<reference evidence="3" key="1">
    <citation type="journal article" date="2013" name="Nat. Genet.">
        <title>The wheat powdery mildew genome shows the unique evolution of an obligate biotroph.</title>
        <authorList>
            <person name="Wicker T."/>
            <person name="Oberhaensli S."/>
            <person name="Parlange F."/>
            <person name="Buchmann J.P."/>
            <person name="Shatalina M."/>
            <person name="Roffler S."/>
            <person name="Ben-David R."/>
            <person name="Dolezel J."/>
            <person name="Simkova H."/>
            <person name="Schulze-Lefert P."/>
            <person name="Spanu P.D."/>
            <person name="Bruggmann R."/>
            <person name="Amselem J."/>
            <person name="Quesneville H."/>
            <person name="Ver Loren van Themaat E."/>
            <person name="Paape T."/>
            <person name="Shimizu K.K."/>
            <person name="Keller B."/>
        </authorList>
    </citation>
    <scope>NUCLEOTIDE SEQUENCE [LARGE SCALE GENOMIC DNA]</scope>
    <source>
        <strain evidence="3">96224</strain>
    </source>
</reference>
<name>A0A656KPZ1_BLUGR</name>
<accession>A0A656KPZ1</accession>
<dbReference type="OrthoDB" id="27237at2759"/>
<evidence type="ECO:0000313" key="2">
    <source>
        <dbReference type="EMBL" id="EPQ67644.1"/>
    </source>
</evidence>
<dbReference type="Pfam" id="PF07093">
    <property type="entry name" value="SGT1"/>
    <property type="match status" value="1"/>
</dbReference>
<dbReference type="PANTHER" id="PTHR13060">
    <property type="entry name" value="SGT1 PROTEIN HSGT1 SUPPRESSOR OF GCR2"/>
    <property type="match status" value="1"/>
</dbReference>
<protein>
    <submittedName>
        <fullName evidence="2">SGT1 protein</fullName>
    </submittedName>
</protein>
<dbReference type="EMBL" id="KE373427">
    <property type="protein sequence ID" value="EPQ67644.1"/>
    <property type="molecule type" value="Genomic_DNA"/>
</dbReference>
<dbReference type="GO" id="GO:0005634">
    <property type="term" value="C:nucleus"/>
    <property type="evidence" value="ECO:0007669"/>
    <property type="project" value="TreeGrafter"/>
</dbReference>
<evidence type="ECO:0000256" key="1">
    <source>
        <dbReference type="SAM" id="MobiDB-lite"/>
    </source>
</evidence>
<dbReference type="AlphaFoldDB" id="A0A656KPZ1"/>
<feature type="compositionally biased region" description="Acidic residues" evidence="1">
    <location>
        <begin position="448"/>
        <end position="475"/>
    </location>
</feature>
<feature type="region of interest" description="Disordered" evidence="1">
    <location>
        <begin position="448"/>
        <end position="481"/>
    </location>
</feature>
<dbReference type="PANTHER" id="PTHR13060:SF0">
    <property type="entry name" value="PROTEIN ECDYSONELESS HOMOLOG"/>
    <property type="match status" value="1"/>
</dbReference>
<proteinExistence type="predicted"/>
<sequence>MPRSYVKNSQAYPHDSSKKSWYLPEDCIEYSLIYTDATPLSSSELLARYEEVRQDSVRMSISVVKDYIWHREAFQLNVLTKNGIGRTFLHGLTNYGDSVEDEWLIVYLVKELSRKFPDLWVRVVDNDGEFLLAEAANVLPSWLNPEVAENRIWIHKNKLYIIPLSPTYHTSDDTPTVAVHRVLNFDEALQTITLYPDLLINSPLIEEEAFYRLRNYPSQISDSMHHAIIYIPRKLAHILHQLPCAVSSAVESFYLRDPISLKTLQKDSTNLIFSPTDLVCVSVQFSKLLFAQIKHQEFLPPLAWKKLNLSTEKKELEYERINLGMKLTSGFEMLVQDPMNTNKSIVHDIKILLEEIEKNTDLTLPSDAEISQWVGVSRDDDESWIDIDFKILEQEFNGKTECKKSNERPEPIVKPGLGNLKTHEDLKEMVARFESFLNDDKAVLDEENFEDMDNDNDNDDDETDSHLEDSEDEGEDKAVSFDENEFNRMMLEMMGIPMEAVDPLSQSDITKKNSVHGPDSDQERTCETQEIQEVMNRVEKELLEAGILKSDTKFKGNIGSESAAIEKFGVESDNDQNSEVDSNTTADVDFVLAKNLLESFKAQAGLSGPASNLFGLMGIKLPRDGDEAK</sequence>
<evidence type="ECO:0000313" key="3">
    <source>
        <dbReference type="Proteomes" id="UP000053110"/>
    </source>
</evidence>
<organism evidence="2 3">
    <name type="scientific">Blumeria graminis f. sp. tritici 96224</name>
    <dbReference type="NCBI Taxonomy" id="1268274"/>
    <lineage>
        <taxon>Eukaryota</taxon>
        <taxon>Fungi</taxon>
        <taxon>Dikarya</taxon>
        <taxon>Ascomycota</taxon>
        <taxon>Pezizomycotina</taxon>
        <taxon>Leotiomycetes</taxon>
        <taxon>Erysiphales</taxon>
        <taxon>Erysiphaceae</taxon>
        <taxon>Blumeria</taxon>
    </lineage>
</organism>
<dbReference type="Proteomes" id="UP000053110">
    <property type="component" value="Unassembled WGS sequence"/>
</dbReference>